<accession>W1PGT2</accession>
<sequence length="169" mass="19113">MLGFMGSVGCQAWAIPAARGDPISWPPAWMMRQAGRYMTVYRKLAEKYPSFRVRSETVDLIVEISLQPWKAFRPDAVMIFSDIRTPLPAFGVPFDVEDVKGPIITSPIRSEERLKALHPIELDKVHFVGESLRILRNEDLDLAWDQAGSESESEGDFAKSVSRTRLSFN</sequence>
<evidence type="ECO:0000313" key="3">
    <source>
        <dbReference type="Proteomes" id="UP000017836"/>
    </source>
</evidence>
<feature type="domain" description="Uroporphyrinogen decarboxylase (URO-D)" evidence="1">
    <location>
        <begin position="27"/>
        <end position="36"/>
    </location>
</feature>
<dbReference type="STRING" id="13333.W1PGT2"/>
<evidence type="ECO:0000313" key="2">
    <source>
        <dbReference type="EMBL" id="ERN09192.1"/>
    </source>
</evidence>
<keyword evidence="3" id="KW-1185">Reference proteome</keyword>
<dbReference type="PANTHER" id="PTHR21091:SF167">
    <property type="entry name" value="UROPORPHYRINOGEN DECARBOXYLASE 1, CHLOROPLASTIC"/>
    <property type="match status" value="1"/>
</dbReference>
<dbReference type="Gene3D" id="3.20.20.210">
    <property type="match status" value="1"/>
</dbReference>
<name>W1PGT2_AMBTC</name>
<dbReference type="PANTHER" id="PTHR21091">
    <property type="entry name" value="METHYLTETRAHYDROFOLATE:HOMOCYSTEINE METHYLTRANSFERASE RELATED"/>
    <property type="match status" value="1"/>
</dbReference>
<reference evidence="3" key="1">
    <citation type="journal article" date="2013" name="Science">
        <title>The Amborella genome and the evolution of flowering plants.</title>
        <authorList>
            <consortium name="Amborella Genome Project"/>
        </authorList>
    </citation>
    <scope>NUCLEOTIDE SEQUENCE [LARGE SCALE GENOMIC DNA]</scope>
</reference>
<dbReference type="Proteomes" id="UP000017836">
    <property type="component" value="Unassembled WGS sequence"/>
</dbReference>
<evidence type="ECO:0000259" key="1">
    <source>
        <dbReference type="PROSITE" id="PS00906"/>
    </source>
</evidence>
<dbReference type="EMBL" id="KI393051">
    <property type="protein sequence ID" value="ERN09192.1"/>
    <property type="molecule type" value="Genomic_DNA"/>
</dbReference>
<dbReference type="eggNOG" id="KOG2872">
    <property type="taxonomic scope" value="Eukaryota"/>
</dbReference>
<dbReference type="GO" id="GO:0006779">
    <property type="term" value="P:porphyrin-containing compound biosynthetic process"/>
    <property type="evidence" value="ECO:0007669"/>
    <property type="project" value="InterPro"/>
</dbReference>
<dbReference type="GO" id="GO:0004853">
    <property type="term" value="F:uroporphyrinogen decarboxylase activity"/>
    <property type="evidence" value="ECO:0007669"/>
    <property type="project" value="InterPro"/>
</dbReference>
<protein>
    <recommendedName>
        <fullName evidence="1">Uroporphyrinogen decarboxylase (URO-D) domain-containing protein</fullName>
    </recommendedName>
</protein>
<dbReference type="PROSITE" id="PS00906">
    <property type="entry name" value="UROD_1"/>
    <property type="match status" value="1"/>
</dbReference>
<dbReference type="HOGENOM" id="CLU_1580629_0_0_1"/>
<organism evidence="2 3">
    <name type="scientific">Amborella trichopoda</name>
    <dbReference type="NCBI Taxonomy" id="13333"/>
    <lineage>
        <taxon>Eukaryota</taxon>
        <taxon>Viridiplantae</taxon>
        <taxon>Streptophyta</taxon>
        <taxon>Embryophyta</taxon>
        <taxon>Tracheophyta</taxon>
        <taxon>Spermatophyta</taxon>
        <taxon>Magnoliopsida</taxon>
        <taxon>Amborellales</taxon>
        <taxon>Amborellaceae</taxon>
        <taxon>Amborella</taxon>
    </lineage>
</organism>
<dbReference type="SUPFAM" id="SSF51726">
    <property type="entry name" value="UROD/MetE-like"/>
    <property type="match status" value="1"/>
</dbReference>
<gene>
    <name evidence="2" type="ORF">AMTR_s00014p00244420</name>
</gene>
<dbReference type="InterPro" id="IPR000257">
    <property type="entry name" value="Uroporphyrinogen_deCOase"/>
</dbReference>
<dbReference type="Pfam" id="PF01208">
    <property type="entry name" value="URO-D"/>
    <property type="match status" value="1"/>
</dbReference>
<dbReference type="InterPro" id="IPR038071">
    <property type="entry name" value="UROD/MetE-like_sf"/>
</dbReference>
<proteinExistence type="predicted"/>
<dbReference type="Gramene" id="ERN09192">
    <property type="protein sequence ID" value="ERN09192"/>
    <property type="gene ID" value="AMTR_s00014p00244420"/>
</dbReference>
<dbReference type="AlphaFoldDB" id="W1PGT2"/>